<dbReference type="Gene3D" id="2.70.50.40">
    <property type="entry name" value="GMP phosphodiesterase, delta subunit"/>
    <property type="match status" value="1"/>
</dbReference>
<dbReference type="InterPro" id="IPR008015">
    <property type="entry name" value="PDED_dom"/>
</dbReference>
<dbReference type="InterPro" id="IPR037036">
    <property type="entry name" value="PDED_dom_sf"/>
</dbReference>
<evidence type="ECO:0000259" key="2">
    <source>
        <dbReference type="Pfam" id="PF05351"/>
    </source>
</evidence>
<comment type="similarity">
    <text evidence="1">Belongs to the PDE6D/unc-119 family.</text>
</comment>
<gene>
    <name evidence="3" type="ORF">KFE25_009933</name>
</gene>
<protein>
    <recommendedName>
        <fullName evidence="2">GMP phosphodiesterase delta subunit domain-containing protein</fullName>
    </recommendedName>
</protein>
<name>A0A8J5XJG2_DIALT</name>
<feature type="domain" description="GMP phosphodiesterase delta subunit" evidence="2">
    <location>
        <begin position="8"/>
        <end position="146"/>
    </location>
</feature>
<comment type="caution">
    <text evidence="3">The sequence shown here is derived from an EMBL/GenBank/DDBJ whole genome shotgun (WGS) entry which is preliminary data.</text>
</comment>
<dbReference type="Pfam" id="PF05351">
    <property type="entry name" value="GMP_PDE_delta"/>
    <property type="match status" value="1"/>
</dbReference>
<organism evidence="3 4">
    <name type="scientific">Diacronema lutheri</name>
    <name type="common">Unicellular marine alga</name>
    <name type="synonym">Monochrysis lutheri</name>
    <dbReference type="NCBI Taxonomy" id="2081491"/>
    <lineage>
        <taxon>Eukaryota</taxon>
        <taxon>Haptista</taxon>
        <taxon>Haptophyta</taxon>
        <taxon>Pavlovophyceae</taxon>
        <taxon>Pavlovales</taxon>
        <taxon>Pavlovaceae</taxon>
        <taxon>Diacronema</taxon>
    </lineage>
</organism>
<dbReference type="Proteomes" id="UP000751190">
    <property type="component" value="Unassembled WGS sequence"/>
</dbReference>
<keyword evidence="4" id="KW-1185">Reference proteome</keyword>
<dbReference type="OMA" id="STNTWQN"/>
<accession>A0A8J5XJG2</accession>
<dbReference type="PANTHER" id="PTHR12976:SF0">
    <property type="entry name" value="RETINAL ROD RHODOPSIN-SENSITIVE CGMP 3',5'-CYCLIC PHOSPHODIESTERASE SUBUNIT DELTA"/>
    <property type="match status" value="1"/>
</dbReference>
<dbReference type="AlphaFoldDB" id="A0A8J5XJG2"/>
<dbReference type="GO" id="GO:0005737">
    <property type="term" value="C:cytoplasm"/>
    <property type="evidence" value="ECO:0007669"/>
    <property type="project" value="TreeGrafter"/>
</dbReference>
<sequence>MEHPHAAKILAGFKLNWMNMSDAHTGEVLWTDDAWENLTAEREAHIPARILKCRAVSREVNFSSRELLESLKLVQRVLLDGKCMEEWFFDFGFVIPNSTNTWQQTIEAAPSSQMLPASVLNGNVVIETSFFDRDLLVCKAKTRIWYDE</sequence>
<dbReference type="InterPro" id="IPR014756">
    <property type="entry name" value="Ig_E-set"/>
</dbReference>
<evidence type="ECO:0000256" key="1">
    <source>
        <dbReference type="ARBA" id="ARBA00008102"/>
    </source>
</evidence>
<evidence type="ECO:0000313" key="4">
    <source>
        <dbReference type="Proteomes" id="UP000751190"/>
    </source>
</evidence>
<dbReference type="PANTHER" id="PTHR12976">
    <property type="entry name" value="RETINAL ROD RHODOPSIN-SENSITIVE CGMP 3',5'-CYCLIC PHOSPHODIESTERASE DELTA-SUBUNIT"/>
    <property type="match status" value="1"/>
</dbReference>
<evidence type="ECO:0000313" key="3">
    <source>
        <dbReference type="EMBL" id="KAG8464565.1"/>
    </source>
</evidence>
<reference evidence="3" key="1">
    <citation type="submission" date="2021-05" db="EMBL/GenBank/DDBJ databases">
        <title>The genome of the haptophyte Pavlova lutheri (Diacronema luteri, Pavlovales) - a model for lipid biosynthesis in eukaryotic algae.</title>
        <authorList>
            <person name="Hulatt C.J."/>
            <person name="Posewitz M.C."/>
        </authorList>
    </citation>
    <scope>NUCLEOTIDE SEQUENCE</scope>
    <source>
        <strain evidence="3">NIVA-4/92</strain>
    </source>
</reference>
<dbReference type="SUPFAM" id="SSF81296">
    <property type="entry name" value="E set domains"/>
    <property type="match status" value="1"/>
</dbReference>
<dbReference type="EMBL" id="JAGTXO010000012">
    <property type="protein sequence ID" value="KAG8464565.1"/>
    <property type="molecule type" value="Genomic_DNA"/>
</dbReference>
<dbReference type="OrthoDB" id="10248777at2759"/>
<proteinExistence type="inferred from homology"/>